<dbReference type="InterPro" id="IPR000715">
    <property type="entry name" value="Glycosyl_transferase_4"/>
</dbReference>
<dbReference type="EMBL" id="LNQE01001842">
    <property type="protein sequence ID" value="KUG04787.1"/>
    <property type="molecule type" value="Genomic_DNA"/>
</dbReference>
<evidence type="ECO:0000256" key="1">
    <source>
        <dbReference type="ARBA" id="ARBA00004141"/>
    </source>
</evidence>
<keyword evidence="3 6" id="KW-0812">Transmembrane</keyword>
<feature type="transmembrane region" description="Helical" evidence="6">
    <location>
        <begin position="41"/>
        <end position="60"/>
    </location>
</feature>
<reference evidence="7" key="1">
    <citation type="journal article" date="2015" name="Proc. Natl. Acad. Sci. U.S.A.">
        <title>Networks of energetic and metabolic interactions define dynamics in microbial communities.</title>
        <authorList>
            <person name="Embree M."/>
            <person name="Liu J.K."/>
            <person name="Al-Bassam M.M."/>
            <person name="Zengler K."/>
        </authorList>
    </citation>
    <scope>NUCLEOTIDE SEQUENCE</scope>
</reference>
<keyword evidence="4 6" id="KW-1133">Transmembrane helix</keyword>
<protein>
    <submittedName>
        <fullName evidence="7">Undecaprenyl-phosphate n-acetylglucosaminyl 1-phosphate transferase</fullName>
    </submittedName>
</protein>
<comment type="subcellular location">
    <subcellularLocation>
        <location evidence="1">Membrane</location>
        <topology evidence="1">Multi-pass membrane protein</topology>
    </subcellularLocation>
</comment>
<dbReference type="GO" id="GO:0016780">
    <property type="term" value="F:phosphotransferase activity, for other substituted phosphate groups"/>
    <property type="evidence" value="ECO:0007669"/>
    <property type="project" value="InterPro"/>
</dbReference>
<comment type="caution">
    <text evidence="7">The sequence shown here is derived from an EMBL/GenBank/DDBJ whole genome shotgun (WGS) entry which is preliminary data.</text>
</comment>
<evidence type="ECO:0000256" key="2">
    <source>
        <dbReference type="ARBA" id="ARBA00022679"/>
    </source>
</evidence>
<evidence type="ECO:0000256" key="5">
    <source>
        <dbReference type="ARBA" id="ARBA00023136"/>
    </source>
</evidence>
<evidence type="ECO:0000313" key="7">
    <source>
        <dbReference type="EMBL" id="KUG04787.1"/>
    </source>
</evidence>
<feature type="transmembrane region" description="Helical" evidence="6">
    <location>
        <begin position="110"/>
        <end position="129"/>
    </location>
</feature>
<keyword evidence="5 6" id="KW-0472">Membrane</keyword>
<dbReference type="GO" id="GO:0016020">
    <property type="term" value="C:membrane"/>
    <property type="evidence" value="ECO:0007669"/>
    <property type="project" value="UniProtKB-SubCell"/>
</dbReference>
<sequence>MLLTILALLAGFVLEAVVLYFLLSLLQDAGAVRQNYLGKEIPVSAGISFPMVTLAAYLVYGCFDQYDLGFHVFLIGIMAISFLGFIDDMLGKRDITGFKGHFKALFKGRLTTGGLKALGGGVIAFYLALTNPTVISSISAGEVILDTLLIALFTNMLNLFDLRPGRAIKGFLFFGVIIVIIALGKIDWMLITPLLGAVLYYFWIDLKAGAMMGDAGSNVLGLSLGYLCIISLGIIPRILILLGLVAIHIYTEKFSLSQTIERVRWLRFLDELGRGQVYDKSAENN</sequence>
<feature type="transmembrane region" description="Helical" evidence="6">
    <location>
        <begin position="72"/>
        <end position="90"/>
    </location>
</feature>
<feature type="transmembrane region" description="Helical" evidence="6">
    <location>
        <begin position="224"/>
        <end position="250"/>
    </location>
</feature>
<gene>
    <name evidence="7" type="ORF">ASZ90_017926</name>
</gene>
<name>A0A0W8E8K8_9ZZZZ</name>
<evidence type="ECO:0000256" key="3">
    <source>
        <dbReference type="ARBA" id="ARBA00022692"/>
    </source>
</evidence>
<feature type="transmembrane region" description="Helical" evidence="6">
    <location>
        <begin position="171"/>
        <end position="204"/>
    </location>
</feature>
<proteinExistence type="predicted"/>
<evidence type="ECO:0000256" key="4">
    <source>
        <dbReference type="ARBA" id="ARBA00022989"/>
    </source>
</evidence>
<evidence type="ECO:0000256" key="6">
    <source>
        <dbReference type="SAM" id="Phobius"/>
    </source>
</evidence>
<organism evidence="7">
    <name type="scientific">hydrocarbon metagenome</name>
    <dbReference type="NCBI Taxonomy" id="938273"/>
    <lineage>
        <taxon>unclassified sequences</taxon>
        <taxon>metagenomes</taxon>
        <taxon>ecological metagenomes</taxon>
    </lineage>
</organism>
<dbReference type="Pfam" id="PF00953">
    <property type="entry name" value="Glycos_transf_4"/>
    <property type="match status" value="1"/>
</dbReference>
<feature type="transmembrane region" description="Helical" evidence="6">
    <location>
        <begin position="6"/>
        <end position="29"/>
    </location>
</feature>
<keyword evidence="2 7" id="KW-0808">Transferase</keyword>
<accession>A0A0W8E8K8</accession>
<dbReference type="AlphaFoldDB" id="A0A0W8E8K8"/>